<proteinExistence type="predicted"/>
<comment type="caution">
    <text evidence="1">The sequence shown here is derived from an EMBL/GenBank/DDBJ whole genome shotgun (WGS) entry which is preliminary data.</text>
</comment>
<sequence>MTFANLGCTDPSCVDDACMPDNLKGYIRDFKRRKIKVDTDGAAISKSTMNFFGNLDALSGSDVPKEEKQTRVVMHSGGLVKVNKIIMPSWCGDQKPVLEFCGSRDRFYVLNWRSGIAAEFLGPTELKIELLGSGVVGTDEEIKSRTPLSTYVSGGNSEVYHFKGSVGDDGLRAVGFVFGGDYNSSGDVNAEIYVFKVVGSGTEGDEIGSEVRKVMEGLEEGLVNDKVTKRLNEIIEDLESLKK</sequence>
<evidence type="ECO:0000313" key="1">
    <source>
        <dbReference type="EMBL" id="GMH92426.1"/>
    </source>
</evidence>
<dbReference type="EMBL" id="BRXX01000128">
    <property type="protein sequence ID" value="GMH92426.1"/>
    <property type="molecule type" value="Genomic_DNA"/>
</dbReference>
<keyword evidence="2" id="KW-1185">Reference proteome</keyword>
<protein>
    <submittedName>
        <fullName evidence="1">Uncharacterized protein</fullName>
    </submittedName>
</protein>
<reference evidence="2" key="1">
    <citation type="journal article" date="2023" name="Commun. Biol.">
        <title>Genome analysis of Parmales, the sister group of diatoms, reveals the evolutionary specialization of diatoms from phago-mixotrophs to photoautotrophs.</title>
        <authorList>
            <person name="Ban H."/>
            <person name="Sato S."/>
            <person name="Yoshikawa S."/>
            <person name="Yamada K."/>
            <person name="Nakamura Y."/>
            <person name="Ichinomiya M."/>
            <person name="Sato N."/>
            <person name="Blanc-Mathieu R."/>
            <person name="Endo H."/>
            <person name="Kuwata A."/>
            <person name="Ogata H."/>
        </authorList>
    </citation>
    <scope>NUCLEOTIDE SEQUENCE [LARGE SCALE GENOMIC DNA]</scope>
    <source>
        <strain evidence="2">NIES 3699</strain>
    </source>
</reference>
<dbReference type="AlphaFoldDB" id="A0A9W7BJM6"/>
<organism evidence="1 2">
    <name type="scientific">Triparma verrucosa</name>
    <dbReference type="NCBI Taxonomy" id="1606542"/>
    <lineage>
        <taxon>Eukaryota</taxon>
        <taxon>Sar</taxon>
        <taxon>Stramenopiles</taxon>
        <taxon>Ochrophyta</taxon>
        <taxon>Bolidophyceae</taxon>
        <taxon>Parmales</taxon>
        <taxon>Triparmaceae</taxon>
        <taxon>Triparma</taxon>
    </lineage>
</organism>
<gene>
    <name evidence="1" type="ORF">TrVE_jg3641</name>
</gene>
<dbReference type="Proteomes" id="UP001165160">
    <property type="component" value="Unassembled WGS sequence"/>
</dbReference>
<accession>A0A9W7BJM6</accession>
<evidence type="ECO:0000313" key="2">
    <source>
        <dbReference type="Proteomes" id="UP001165160"/>
    </source>
</evidence>
<name>A0A9W7BJM6_9STRA</name>